<sequence length="80" mass="9325">MSTTKFYVWVTPSYFDGSPVDHTWVTTYDNRAHPYRDDREVESAGQNYWYCWGKFHPRGESDDYDSGLIGNQPGDPNRAL</sequence>
<name>A0A177PBE2_9GAMM</name>
<accession>A0A177PBE2</accession>
<feature type="region of interest" description="Disordered" evidence="1">
    <location>
        <begin position="61"/>
        <end position="80"/>
    </location>
</feature>
<dbReference type="RefSeq" id="WP_082885299.1">
    <property type="nucleotide sequence ID" value="NZ_LUUK01000019.1"/>
</dbReference>
<evidence type="ECO:0000256" key="1">
    <source>
        <dbReference type="SAM" id="MobiDB-lite"/>
    </source>
</evidence>
<gene>
    <name evidence="2" type="ORF">A1355_18160</name>
</gene>
<dbReference type="Proteomes" id="UP000077628">
    <property type="component" value="Unassembled WGS sequence"/>
</dbReference>
<reference evidence="3" key="1">
    <citation type="submission" date="2016-03" db="EMBL/GenBank/DDBJ databases">
        <authorList>
            <person name="Heylen K."/>
            <person name="De Vos P."/>
            <person name="Vekeman B."/>
        </authorList>
    </citation>
    <scope>NUCLEOTIDE SEQUENCE [LARGE SCALE GENOMIC DNA]</scope>
    <source>
        <strain evidence="3">R-45383</strain>
    </source>
</reference>
<dbReference type="OrthoDB" id="6064768at2"/>
<dbReference type="EMBL" id="LUUK01000019">
    <property type="protein sequence ID" value="OAI27575.1"/>
    <property type="molecule type" value="Genomic_DNA"/>
</dbReference>
<proteinExistence type="predicted"/>
<evidence type="ECO:0000313" key="3">
    <source>
        <dbReference type="Proteomes" id="UP000077628"/>
    </source>
</evidence>
<keyword evidence="3" id="KW-1185">Reference proteome</keyword>
<organism evidence="2 3">
    <name type="scientific">Methylomonas koyamae</name>
    <dbReference type="NCBI Taxonomy" id="702114"/>
    <lineage>
        <taxon>Bacteria</taxon>
        <taxon>Pseudomonadati</taxon>
        <taxon>Pseudomonadota</taxon>
        <taxon>Gammaproteobacteria</taxon>
        <taxon>Methylococcales</taxon>
        <taxon>Methylococcaceae</taxon>
        <taxon>Methylomonas</taxon>
    </lineage>
</organism>
<comment type="caution">
    <text evidence="2">The sequence shown here is derived from an EMBL/GenBank/DDBJ whole genome shotgun (WGS) entry which is preliminary data.</text>
</comment>
<dbReference type="AlphaFoldDB" id="A0A177PBE2"/>
<protein>
    <submittedName>
        <fullName evidence="2">Uncharacterized protein</fullName>
    </submittedName>
</protein>
<evidence type="ECO:0000313" key="2">
    <source>
        <dbReference type="EMBL" id="OAI27575.1"/>
    </source>
</evidence>
<dbReference type="STRING" id="702114.A1355_18160"/>